<dbReference type="InterPro" id="IPR029063">
    <property type="entry name" value="SAM-dependent_MTases_sf"/>
</dbReference>
<feature type="transmembrane region" description="Helical" evidence="5">
    <location>
        <begin position="172"/>
        <end position="191"/>
    </location>
</feature>
<keyword evidence="5" id="KW-1003">Cell membrane</keyword>
<dbReference type="PROSITE" id="PS01330">
    <property type="entry name" value="PABS_1"/>
    <property type="match status" value="1"/>
</dbReference>
<evidence type="ECO:0000256" key="6">
    <source>
        <dbReference type="PROSITE-ProRule" id="PRU00354"/>
    </source>
</evidence>
<reference evidence="8 9" key="1">
    <citation type="journal article" date="2009" name="Environ. Microbiol.">
        <title>Genome sequence of Desulfobacterium autotrophicum HRM2, a marine sulfate reducer oxidizing organic carbon completely to carbon dioxide.</title>
        <authorList>
            <person name="Strittmatter A.W."/>
            <person name="Liesegang H."/>
            <person name="Rabus R."/>
            <person name="Decker I."/>
            <person name="Amann J."/>
            <person name="Andres S."/>
            <person name="Henne A."/>
            <person name="Fricke W.F."/>
            <person name="Martinez-Arias R."/>
            <person name="Bartels D."/>
            <person name="Goesmann A."/>
            <person name="Krause L."/>
            <person name="Puehler A."/>
            <person name="Klenk H.P."/>
            <person name="Richter M."/>
            <person name="Schuler M."/>
            <person name="Gloeckner F.O."/>
            <person name="Meyerdierks A."/>
            <person name="Gottschalk G."/>
            <person name="Amann R."/>
        </authorList>
    </citation>
    <scope>NUCLEOTIDE SEQUENCE [LARGE SCALE GENOMIC DNA]</scope>
    <source>
        <strain evidence="9">ATCC 43914 / DSM 3382 / HRM2</strain>
    </source>
</reference>
<evidence type="ECO:0000259" key="7">
    <source>
        <dbReference type="PROSITE" id="PS51006"/>
    </source>
</evidence>
<keyword evidence="2 5" id="KW-0808">Transferase</keyword>
<dbReference type="PANTHER" id="PTHR43317:SF1">
    <property type="entry name" value="THERMOSPERMINE SYNTHASE ACAULIS5"/>
    <property type="match status" value="1"/>
</dbReference>
<dbReference type="GO" id="GO:0004766">
    <property type="term" value="F:spermidine synthase activity"/>
    <property type="evidence" value="ECO:0007669"/>
    <property type="project" value="UniProtKB-UniRule"/>
</dbReference>
<evidence type="ECO:0000313" key="8">
    <source>
        <dbReference type="EMBL" id="ACN16110.1"/>
    </source>
</evidence>
<dbReference type="Gene3D" id="3.40.50.150">
    <property type="entry name" value="Vaccinia Virus protein VP39"/>
    <property type="match status" value="1"/>
</dbReference>
<feature type="binding site" evidence="5">
    <location>
        <position position="297"/>
    </location>
    <ligand>
        <name>spermidine</name>
        <dbReference type="ChEBI" id="CHEBI:57834"/>
    </ligand>
</feature>
<gene>
    <name evidence="8" type="primary">speE2</name>
    <name evidence="5" type="synonym">speE</name>
    <name evidence="8" type="ordered locus">HRM2_30270</name>
</gene>
<dbReference type="InterPro" id="IPR001045">
    <property type="entry name" value="Spermi_synthase"/>
</dbReference>
<evidence type="ECO:0000256" key="3">
    <source>
        <dbReference type="ARBA" id="ARBA00023066"/>
    </source>
</evidence>
<comment type="pathway">
    <text evidence="5">Amine and polyamine biosynthesis; spermidine biosynthesis; spermidine from putrescine: step 1/1.</text>
</comment>
<comment type="similarity">
    <text evidence="1 5">Belongs to the spermidine/spermine synthase family.</text>
</comment>
<dbReference type="GO" id="GO:0005886">
    <property type="term" value="C:plasma membrane"/>
    <property type="evidence" value="ECO:0007669"/>
    <property type="project" value="UniProtKB-SubCell"/>
</dbReference>
<comment type="subunit">
    <text evidence="5">Homodimer or homotetramer.</text>
</comment>
<dbReference type="KEGG" id="dat:HRM2_30270"/>
<organism evidence="8 9">
    <name type="scientific">Desulforapulum autotrophicum (strain ATCC 43914 / DSM 3382 / VKM B-1955 / HRM2)</name>
    <name type="common">Desulfobacterium autotrophicum</name>
    <dbReference type="NCBI Taxonomy" id="177437"/>
    <lineage>
        <taxon>Bacteria</taxon>
        <taxon>Pseudomonadati</taxon>
        <taxon>Thermodesulfobacteriota</taxon>
        <taxon>Desulfobacteria</taxon>
        <taxon>Desulfobacterales</taxon>
        <taxon>Desulfobacteraceae</taxon>
        <taxon>Desulforapulum</taxon>
    </lineage>
</organism>
<comment type="function">
    <text evidence="5">Catalyzes the irreversible transfer of a propylamine group from the amino donor S-adenosylmethioninamine (decarboxy-AdoMet) to putrescine (1,4-diaminobutane) to yield spermidine.</text>
</comment>
<keyword evidence="5" id="KW-0472">Membrane</keyword>
<keyword evidence="3 5" id="KW-0745">Spermidine biosynthesis</keyword>
<feature type="binding site" evidence="5">
    <location>
        <position position="267"/>
    </location>
    <ligand>
        <name>S-methyl-5'-thioadenosine</name>
        <dbReference type="ChEBI" id="CHEBI:17509"/>
    </ligand>
</feature>
<dbReference type="InterPro" id="IPR030374">
    <property type="entry name" value="PABS"/>
</dbReference>
<accession>C0QK84</accession>
<comment type="catalytic activity">
    <reaction evidence="5">
        <text>S-adenosyl 3-(methylsulfanyl)propylamine + putrescine = S-methyl-5'-thioadenosine + spermidine + H(+)</text>
        <dbReference type="Rhea" id="RHEA:12721"/>
        <dbReference type="ChEBI" id="CHEBI:15378"/>
        <dbReference type="ChEBI" id="CHEBI:17509"/>
        <dbReference type="ChEBI" id="CHEBI:57443"/>
        <dbReference type="ChEBI" id="CHEBI:57834"/>
        <dbReference type="ChEBI" id="CHEBI:326268"/>
        <dbReference type="EC" id="2.5.1.16"/>
    </reaction>
</comment>
<feature type="binding site" evidence="5">
    <location>
        <position position="321"/>
    </location>
    <ligand>
        <name>spermidine</name>
        <dbReference type="ChEBI" id="CHEBI:57834"/>
    </ligand>
</feature>
<evidence type="ECO:0000256" key="4">
    <source>
        <dbReference type="ARBA" id="ARBA00023115"/>
    </source>
</evidence>
<dbReference type="PANTHER" id="PTHR43317">
    <property type="entry name" value="THERMOSPERMINE SYNTHASE ACAULIS5"/>
    <property type="match status" value="1"/>
</dbReference>
<keyword evidence="5" id="KW-1133">Transmembrane helix</keyword>
<dbReference type="eggNOG" id="COG4262">
    <property type="taxonomic scope" value="Bacteria"/>
</dbReference>
<dbReference type="Pfam" id="PF01564">
    <property type="entry name" value="Spermine_synth"/>
    <property type="match status" value="1"/>
</dbReference>
<dbReference type="InterPro" id="IPR030373">
    <property type="entry name" value="PABS_CS"/>
</dbReference>
<proteinExistence type="inferred from homology"/>
<comment type="subcellular location">
    <subcellularLocation>
        <location evidence="5">Cell membrane</location>
        <topology evidence="5">Multi-pass membrane protein</topology>
    </subcellularLocation>
</comment>
<dbReference type="NCBIfam" id="NF002956">
    <property type="entry name" value="PRK03612.1"/>
    <property type="match status" value="1"/>
</dbReference>
<dbReference type="PROSITE" id="PS51006">
    <property type="entry name" value="PABS_2"/>
    <property type="match status" value="1"/>
</dbReference>
<feature type="binding site" evidence="5">
    <location>
        <begin position="375"/>
        <end position="376"/>
    </location>
    <ligand>
        <name>S-methyl-5'-thioadenosine</name>
        <dbReference type="ChEBI" id="CHEBI:17509"/>
    </ligand>
</feature>
<dbReference type="EC" id="2.5.1.16" evidence="5"/>
<dbReference type="HOGENOM" id="CLU_034289_1_0_7"/>
<comment type="caution">
    <text evidence="5">Lacks conserved residue(s) required for the propagation of feature annotation.</text>
</comment>
<protein>
    <recommendedName>
        <fullName evidence="5">Polyamine aminopropyltransferase</fullName>
    </recommendedName>
    <alternativeName>
        <fullName evidence="5">Putrescine aminopropyltransferase</fullName>
        <shortName evidence="5">PAPT</shortName>
    </alternativeName>
    <alternativeName>
        <fullName evidence="5">Spermidine synthase</fullName>
        <shortName evidence="5">SPDS</shortName>
        <shortName evidence="5">SPDSY</shortName>
        <ecNumber evidence="5">2.5.1.16</ecNumber>
    </alternativeName>
</protein>
<evidence type="ECO:0000256" key="1">
    <source>
        <dbReference type="ARBA" id="ARBA00007867"/>
    </source>
</evidence>
<dbReference type="SUPFAM" id="SSF53335">
    <property type="entry name" value="S-adenosyl-L-methionine-dependent methyltransferases"/>
    <property type="match status" value="1"/>
</dbReference>
<sequence length="544" mass="60768">MWRPLPTLPGPILSTGVFDSEDSTVSDSSMTSGHTRTLQVAMFATGCSGIVAEYVLSTLATYLLGNAIFQWSIVMSMMLFSMGVGSRVSRSFRNHLLDTFIIIEFSLSLFCAASGAIVFGFAAWTEARIFIIYSLALVVGLFIGMEIPLATRINSDYQALRSNISAVMEMDYFGSLLGGLLFAFLLLPFLGLTYTPLVLGSINFAVAGFLFLRFKHLVRSRRLITVLFALVLLVLMVLAVAVRPIVRYGEQKKYKDLVVLSRQTQFQKIVMTRWKQWYWLYINGDEQFSTYDEERYHEPLVHPAMELALNPERILVLGGGDGLAVREILKHKIVKRITLVDIDGVMTDLAQHHPLFTAINQGAMNDPRVTVLNMDASSFLDSDDGLYNVIFIDLPDPDSMDLMHLYAQGFYRDLLKRLARGGMVVTQASSPYFAKKAFLCIKKTMEAAGLVTLPYHNQVPTLGEWGWILGTSEGDITGERLKTAASRLEFNDIKTRFLNPDAMKAMVLFGKGLFDTGDADAIKINTISNPVLLQYYQEGSWGVY</sequence>
<feature type="transmembrane region" description="Helical" evidence="5">
    <location>
        <begin position="100"/>
        <end position="124"/>
    </location>
</feature>
<feature type="transmembrane region" description="Helical" evidence="5">
    <location>
        <begin position="68"/>
        <end position="88"/>
    </location>
</feature>
<dbReference type="HAMAP" id="MF_00198">
    <property type="entry name" value="Spermidine_synth"/>
    <property type="match status" value="1"/>
</dbReference>
<dbReference type="STRING" id="177437.HRM2_30270"/>
<evidence type="ECO:0000313" key="9">
    <source>
        <dbReference type="Proteomes" id="UP000000442"/>
    </source>
</evidence>
<feature type="domain" description="PABS" evidence="7">
    <location>
        <begin position="236"/>
        <end position="472"/>
    </location>
</feature>
<keyword evidence="4 5" id="KW-0620">Polyamine biosynthesis</keyword>
<feature type="transmembrane region" description="Helical" evidence="5">
    <location>
        <begin position="130"/>
        <end position="151"/>
    </location>
</feature>
<keyword evidence="9" id="KW-1185">Reference proteome</keyword>
<dbReference type="EMBL" id="CP001087">
    <property type="protein sequence ID" value="ACN16110.1"/>
    <property type="molecule type" value="Genomic_DNA"/>
</dbReference>
<dbReference type="UniPathway" id="UPA00248">
    <property type="reaction ID" value="UER00314"/>
</dbReference>
<feature type="active site" description="Proton acceptor" evidence="5 6">
    <location>
        <position position="393"/>
    </location>
</feature>
<feature type="binding site" evidence="5">
    <location>
        <position position="341"/>
    </location>
    <ligand>
        <name>S-methyl-5'-thioadenosine</name>
        <dbReference type="ChEBI" id="CHEBI:17509"/>
    </ligand>
</feature>
<evidence type="ECO:0000256" key="2">
    <source>
        <dbReference type="ARBA" id="ARBA00022679"/>
    </source>
</evidence>
<name>C0QK84_DESAH</name>
<dbReference type="GO" id="GO:0008295">
    <property type="term" value="P:spermidine biosynthetic process"/>
    <property type="evidence" value="ECO:0007669"/>
    <property type="project" value="UniProtKB-UniRule"/>
</dbReference>
<feature type="transmembrane region" description="Helical" evidence="5">
    <location>
        <begin position="226"/>
        <end position="246"/>
    </location>
</feature>
<dbReference type="AlphaFoldDB" id="C0QK84"/>
<keyword evidence="5" id="KW-0812">Transmembrane</keyword>
<dbReference type="GO" id="GO:0010487">
    <property type="term" value="F:thermospermine synthase activity"/>
    <property type="evidence" value="ECO:0007669"/>
    <property type="project" value="UniProtKB-ARBA"/>
</dbReference>
<dbReference type="CDD" id="cd02440">
    <property type="entry name" value="AdoMet_MTases"/>
    <property type="match status" value="1"/>
</dbReference>
<dbReference type="Proteomes" id="UP000000442">
    <property type="component" value="Chromosome"/>
</dbReference>
<evidence type="ECO:0000256" key="5">
    <source>
        <dbReference type="HAMAP-Rule" id="MF_00198"/>
    </source>
</evidence>
<feature type="transmembrane region" description="Helical" evidence="5">
    <location>
        <begin position="40"/>
        <end position="62"/>
    </location>
</feature>